<dbReference type="AlphaFoldDB" id="A0A501W1C9"/>
<protein>
    <submittedName>
        <fullName evidence="2">Uncharacterized protein</fullName>
    </submittedName>
</protein>
<evidence type="ECO:0000313" key="2">
    <source>
        <dbReference type="EMBL" id="TPE43419.1"/>
    </source>
</evidence>
<feature type="region of interest" description="Disordered" evidence="1">
    <location>
        <begin position="41"/>
        <end position="80"/>
    </location>
</feature>
<organism evidence="2 3">
    <name type="scientific">Amaricoccus solimangrovi</name>
    <dbReference type="NCBI Taxonomy" id="2589815"/>
    <lineage>
        <taxon>Bacteria</taxon>
        <taxon>Pseudomonadati</taxon>
        <taxon>Pseudomonadota</taxon>
        <taxon>Alphaproteobacteria</taxon>
        <taxon>Rhodobacterales</taxon>
        <taxon>Paracoccaceae</taxon>
        <taxon>Amaricoccus</taxon>
    </lineage>
</organism>
<gene>
    <name evidence="2" type="ORF">FJM51_23360</name>
</gene>
<accession>A0A501W1C9</accession>
<dbReference type="Proteomes" id="UP000319255">
    <property type="component" value="Unassembled WGS sequence"/>
</dbReference>
<sequence length="80" mass="8428">MSIFKTLAPVEELKFANLMAPTHACVAGLFEPFAARMAEPSDDDATVKVDNGGEPGVEPSIRHSRVVGGDAESVDTLKAD</sequence>
<proteinExistence type="predicted"/>
<evidence type="ECO:0000313" key="3">
    <source>
        <dbReference type="Proteomes" id="UP000319255"/>
    </source>
</evidence>
<dbReference type="OrthoDB" id="7822595at2"/>
<evidence type="ECO:0000256" key="1">
    <source>
        <dbReference type="SAM" id="MobiDB-lite"/>
    </source>
</evidence>
<dbReference type="EMBL" id="VFRP01000094">
    <property type="protein sequence ID" value="TPE43419.1"/>
    <property type="molecule type" value="Genomic_DNA"/>
</dbReference>
<name>A0A501W1C9_9RHOB</name>
<keyword evidence="3" id="KW-1185">Reference proteome</keyword>
<comment type="caution">
    <text evidence="2">The sequence shown here is derived from an EMBL/GenBank/DDBJ whole genome shotgun (WGS) entry which is preliminary data.</text>
</comment>
<dbReference type="RefSeq" id="WP_140456482.1">
    <property type="nucleotide sequence ID" value="NZ_VFRP01000094.1"/>
</dbReference>
<reference evidence="2 3" key="1">
    <citation type="submission" date="2019-06" db="EMBL/GenBank/DDBJ databases">
        <title>A novel bacterium of genus Amaricoccus, isolated from marine sediment.</title>
        <authorList>
            <person name="Huang H."/>
            <person name="Mo K."/>
            <person name="Hu Y."/>
        </authorList>
    </citation>
    <scope>NUCLEOTIDE SEQUENCE [LARGE SCALE GENOMIC DNA]</scope>
    <source>
        <strain evidence="2 3">HB172011</strain>
    </source>
</reference>